<protein>
    <submittedName>
        <fullName evidence="1">Uncharacterized protein</fullName>
    </submittedName>
</protein>
<dbReference type="EMBL" id="CP050313">
    <property type="protein sequence ID" value="QIR13925.1"/>
    <property type="molecule type" value="Genomic_DNA"/>
</dbReference>
<evidence type="ECO:0000313" key="2">
    <source>
        <dbReference type="Proteomes" id="UP000502608"/>
    </source>
</evidence>
<sequence>MKSSLVKRLENLKSDKKLVYPQWHQFKNESEYVEFMNAHNPGVDWREKYRPLEDFY</sequence>
<dbReference type="KEGG" id="saes:HBH39_04950"/>
<dbReference type="AlphaFoldDB" id="A0A6G9QIN6"/>
<accession>A0A6G9QIN6</accession>
<dbReference type="RefSeq" id="WP_167676140.1">
    <property type="nucleotide sequence ID" value="NZ_CP050313.1"/>
</dbReference>
<evidence type="ECO:0000313" key="1">
    <source>
        <dbReference type="EMBL" id="QIR13925.1"/>
    </source>
</evidence>
<name>A0A6G9QIN6_9GAMM</name>
<dbReference type="Proteomes" id="UP000502608">
    <property type="component" value="Chromosome"/>
</dbReference>
<proteinExistence type="predicted"/>
<gene>
    <name evidence="1" type="ORF">HBH39_04950</name>
</gene>
<keyword evidence="2" id="KW-1185">Reference proteome</keyword>
<reference evidence="1 2" key="1">
    <citation type="submission" date="2020-03" db="EMBL/GenBank/DDBJ databases">
        <title>Complete genome sequence of Shewanella sp.</title>
        <authorList>
            <person name="Kim Y.-S."/>
            <person name="Kim S.-J."/>
            <person name="Jung H.-K."/>
            <person name="Kim K.-H."/>
        </authorList>
    </citation>
    <scope>NUCLEOTIDE SEQUENCE [LARGE SCALE GENOMIC DNA]</scope>
    <source>
        <strain evidence="1 2">PN3F2</strain>
    </source>
</reference>
<organism evidence="1 2">
    <name type="scientific">Shewanella aestuarii</name>
    <dbReference type="NCBI Taxonomy" id="1028752"/>
    <lineage>
        <taxon>Bacteria</taxon>
        <taxon>Pseudomonadati</taxon>
        <taxon>Pseudomonadota</taxon>
        <taxon>Gammaproteobacteria</taxon>
        <taxon>Alteromonadales</taxon>
        <taxon>Shewanellaceae</taxon>
        <taxon>Shewanella</taxon>
    </lineage>
</organism>